<feature type="compositionally biased region" description="Basic and acidic residues" evidence="5">
    <location>
        <begin position="1"/>
        <end position="14"/>
    </location>
</feature>
<keyword evidence="4" id="KW-0175">Coiled coil</keyword>
<comment type="caution">
    <text evidence="8">The sequence shown here is derived from an EMBL/GenBank/DDBJ whole genome shotgun (WGS) entry which is preliminary data.</text>
</comment>
<dbReference type="EMBL" id="BSDO01000001">
    <property type="protein sequence ID" value="GLI21004.1"/>
    <property type="molecule type" value="Genomic_DNA"/>
</dbReference>
<dbReference type="PROSITE" id="PS50112">
    <property type="entry name" value="PAS"/>
    <property type="match status" value="1"/>
</dbReference>
<dbReference type="NCBIfam" id="TIGR00229">
    <property type="entry name" value="sensory_box"/>
    <property type="match status" value="1"/>
</dbReference>
<keyword evidence="8" id="KW-0418">Kinase</keyword>
<keyword evidence="3" id="KW-0597">Phosphoprotein</keyword>
<dbReference type="SUPFAM" id="SSF55874">
    <property type="entry name" value="ATPase domain of HSP90 chaperone/DNA topoisomerase II/histidine kinase"/>
    <property type="match status" value="1"/>
</dbReference>
<feature type="coiled-coil region" evidence="4">
    <location>
        <begin position="45"/>
        <end position="72"/>
    </location>
</feature>
<dbReference type="InterPro" id="IPR005467">
    <property type="entry name" value="His_kinase_dom"/>
</dbReference>
<dbReference type="PROSITE" id="PS50109">
    <property type="entry name" value="HIS_KIN"/>
    <property type="match status" value="1"/>
</dbReference>
<dbReference type="Proteomes" id="UP001144397">
    <property type="component" value="Unassembled WGS sequence"/>
</dbReference>
<keyword evidence="9" id="KW-0808">Transferase</keyword>
<comment type="catalytic activity">
    <reaction evidence="1">
        <text>ATP + protein L-histidine = ADP + protein N-phospho-L-histidine.</text>
        <dbReference type="EC" id="2.7.13.3"/>
    </reaction>
</comment>
<dbReference type="CDD" id="cd00130">
    <property type="entry name" value="PAS"/>
    <property type="match status" value="1"/>
</dbReference>
<proteinExistence type="predicted"/>
<dbReference type="Proteomes" id="UP001245370">
    <property type="component" value="Unassembled WGS sequence"/>
</dbReference>
<evidence type="ECO:0000313" key="11">
    <source>
        <dbReference type="Proteomes" id="UP001245370"/>
    </source>
</evidence>
<dbReference type="InterPro" id="IPR004358">
    <property type="entry name" value="Sig_transdc_His_kin-like_C"/>
</dbReference>
<name>A0A9W6CHV5_XANFL</name>
<dbReference type="InterPro" id="IPR003661">
    <property type="entry name" value="HisK_dim/P_dom"/>
</dbReference>
<evidence type="ECO:0000256" key="3">
    <source>
        <dbReference type="ARBA" id="ARBA00022553"/>
    </source>
</evidence>
<protein>
    <recommendedName>
        <fullName evidence="2">histidine kinase</fullName>
        <ecNumber evidence="2">2.7.13.3</ecNumber>
    </recommendedName>
</protein>
<evidence type="ECO:0000313" key="10">
    <source>
        <dbReference type="Proteomes" id="UP001144397"/>
    </source>
</evidence>
<evidence type="ECO:0000256" key="4">
    <source>
        <dbReference type="SAM" id="Coils"/>
    </source>
</evidence>
<dbReference type="Pfam" id="PF08448">
    <property type="entry name" value="PAS_4"/>
    <property type="match status" value="1"/>
</dbReference>
<evidence type="ECO:0000256" key="2">
    <source>
        <dbReference type="ARBA" id="ARBA00012438"/>
    </source>
</evidence>
<dbReference type="AlphaFoldDB" id="A0A9W6CHV5"/>
<dbReference type="Gene3D" id="1.10.287.130">
    <property type="match status" value="1"/>
</dbReference>
<dbReference type="SMART" id="SM00388">
    <property type="entry name" value="HisKA"/>
    <property type="match status" value="1"/>
</dbReference>
<accession>A0A9W6CHV5</accession>
<evidence type="ECO:0000256" key="1">
    <source>
        <dbReference type="ARBA" id="ARBA00000085"/>
    </source>
</evidence>
<evidence type="ECO:0000313" key="8">
    <source>
        <dbReference type="EMBL" id="GLI21004.1"/>
    </source>
</evidence>
<evidence type="ECO:0000256" key="5">
    <source>
        <dbReference type="SAM" id="MobiDB-lite"/>
    </source>
</evidence>
<feature type="region of interest" description="Disordered" evidence="5">
    <location>
        <begin position="1"/>
        <end position="21"/>
    </location>
</feature>
<dbReference type="PANTHER" id="PTHR43065:SF42">
    <property type="entry name" value="TWO-COMPONENT SENSOR PPRA"/>
    <property type="match status" value="1"/>
</dbReference>
<dbReference type="Pfam" id="PF02518">
    <property type="entry name" value="HATPase_c"/>
    <property type="match status" value="1"/>
</dbReference>
<dbReference type="InterPro" id="IPR000014">
    <property type="entry name" value="PAS"/>
</dbReference>
<keyword evidence="11" id="KW-1185">Reference proteome</keyword>
<reference evidence="9 11" key="2">
    <citation type="submission" date="2023-07" db="EMBL/GenBank/DDBJ databases">
        <title>Genomic Encyclopedia of Type Strains, Phase IV (KMG-IV): sequencing the most valuable type-strain genomes for metagenomic binning, comparative biology and taxonomic classification.</title>
        <authorList>
            <person name="Goeker M."/>
        </authorList>
    </citation>
    <scope>NUCLEOTIDE SEQUENCE [LARGE SCALE GENOMIC DNA]</scope>
    <source>
        <strain evidence="9 11">DSM 338</strain>
    </source>
</reference>
<dbReference type="GO" id="GO:0000155">
    <property type="term" value="F:phosphorelay sensor kinase activity"/>
    <property type="evidence" value="ECO:0007669"/>
    <property type="project" value="InterPro"/>
</dbReference>
<evidence type="ECO:0000313" key="9">
    <source>
        <dbReference type="EMBL" id="MDR6332729.1"/>
    </source>
</evidence>
<dbReference type="SUPFAM" id="SSF47384">
    <property type="entry name" value="Homodimeric domain of signal transducing histidine kinase"/>
    <property type="match status" value="1"/>
</dbReference>
<feature type="domain" description="Histidine kinase" evidence="6">
    <location>
        <begin position="223"/>
        <end position="465"/>
    </location>
</feature>
<sequence>MPMSGRKDTPREQLPDSPLAGALSLPRAGSDFGAIDADEAWIAVIRKMDETYAELVRQQVELEAKNTALEEAQGFIAGLLGSMTDVLVACDLSGRVEQVNLAAERAFGLRADALLGRPLSDLLDPSSETTAADVLATVARRQRIADREFTLATPDGPLAIAVNGALRFDPRGRAVGIVLVGRPIGELRAAYGALAKAHEHLKRTQQQLVHAEKMASLGRLVAGVAHELNNPISFVYGNAHAMKRYAERLIAYLDQVHAGADAAALAKARGELRIDRALSDIPATLSGMLEGAERVRDIVADLRRFSSDRREAREVFDLAGVVRSAVDWVAKSQMPDLPITVAVPEGLEAVGHPGHIHQVMMNLVQNAVDAMEGRADRRLEITGARFETPDGLQVAVRVRDTGPGIHDALMDRIFDPFFTTKPVGKGTGLGLSICYRIAEEHEGRLEAANHPEGGAILSLVLPAAP</sequence>
<dbReference type="CDD" id="cd00082">
    <property type="entry name" value="HisKA"/>
    <property type="match status" value="1"/>
</dbReference>
<dbReference type="InterPro" id="IPR036097">
    <property type="entry name" value="HisK_dim/P_sf"/>
</dbReference>
<dbReference type="SUPFAM" id="SSF55785">
    <property type="entry name" value="PYP-like sensor domain (PAS domain)"/>
    <property type="match status" value="1"/>
</dbReference>
<dbReference type="GeneID" id="95761474"/>
<organism evidence="8 10">
    <name type="scientific">Xanthobacter flavus</name>
    <dbReference type="NCBI Taxonomy" id="281"/>
    <lineage>
        <taxon>Bacteria</taxon>
        <taxon>Pseudomonadati</taxon>
        <taxon>Pseudomonadota</taxon>
        <taxon>Alphaproteobacteria</taxon>
        <taxon>Hyphomicrobiales</taxon>
        <taxon>Xanthobacteraceae</taxon>
        <taxon>Xanthobacter</taxon>
    </lineage>
</organism>
<gene>
    <name evidence="9" type="ORF">GGQ86_001193</name>
    <name evidence="8" type="ORF">XFLAVUS301_06780</name>
</gene>
<evidence type="ECO:0000259" key="7">
    <source>
        <dbReference type="PROSITE" id="PS50112"/>
    </source>
</evidence>
<dbReference type="RefSeq" id="WP_281805381.1">
    <property type="nucleotide sequence ID" value="NZ_BSDO01000001.1"/>
</dbReference>
<evidence type="ECO:0000259" key="6">
    <source>
        <dbReference type="PROSITE" id="PS50109"/>
    </source>
</evidence>
<dbReference type="SMART" id="SM00387">
    <property type="entry name" value="HATPase_c"/>
    <property type="match status" value="1"/>
</dbReference>
<reference evidence="8" key="1">
    <citation type="submission" date="2022-12" db="EMBL/GenBank/DDBJ databases">
        <title>Reference genome sequencing for broad-spectrum identification of bacterial and archaeal isolates by mass spectrometry.</title>
        <authorList>
            <person name="Sekiguchi Y."/>
            <person name="Tourlousse D.M."/>
        </authorList>
    </citation>
    <scope>NUCLEOTIDE SEQUENCE</scope>
    <source>
        <strain evidence="8">301</strain>
    </source>
</reference>
<dbReference type="SMART" id="SM00091">
    <property type="entry name" value="PAS"/>
    <property type="match status" value="1"/>
</dbReference>
<dbReference type="Gene3D" id="3.30.450.20">
    <property type="entry name" value="PAS domain"/>
    <property type="match status" value="1"/>
</dbReference>
<dbReference type="PANTHER" id="PTHR43065">
    <property type="entry name" value="SENSOR HISTIDINE KINASE"/>
    <property type="match status" value="1"/>
</dbReference>
<dbReference type="InterPro" id="IPR035965">
    <property type="entry name" value="PAS-like_dom_sf"/>
</dbReference>
<dbReference type="InterPro" id="IPR003594">
    <property type="entry name" value="HATPase_dom"/>
</dbReference>
<dbReference type="InterPro" id="IPR013656">
    <property type="entry name" value="PAS_4"/>
</dbReference>
<feature type="domain" description="PAS" evidence="7">
    <location>
        <begin position="72"/>
        <end position="142"/>
    </location>
</feature>
<dbReference type="EMBL" id="JAVDPY010000002">
    <property type="protein sequence ID" value="MDR6332729.1"/>
    <property type="molecule type" value="Genomic_DNA"/>
</dbReference>
<dbReference type="PRINTS" id="PR00344">
    <property type="entry name" value="BCTRLSENSOR"/>
</dbReference>
<dbReference type="InterPro" id="IPR036890">
    <property type="entry name" value="HATPase_C_sf"/>
</dbReference>
<dbReference type="Gene3D" id="3.30.565.10">
    <property type="entry name" value="Histidine kinase-like ATPase, C-terminal domain"/>
    <property type="match status" value="1"/>
</dbReference>
<dbReference type="EC" id="2.7.13.3" evidence="2"/>